<dbReference type="RefSeq" id="WP_311699611.1">
    <property type="nucleotide sequence ID" value="NZ_JAVREY010000068.1"/>
</dbReference>
<sequence>MTRGLRPSRAHVPATRGYGFHFAAARQRARYGWTGYLGTHPGPLYRTRDQVPADLAER</sequence>
<comment type="caution">
    <text evidence="1">The sequence shown here is derived from an EMBL/GenBank/DDBJ whole genome shotgun (WGS) entry which is preliminary data.</text>
</comment>
<reference evidence="2" key="1">
    <citation type="submission" date="2023-07" db="EMBL/GenBank/DDBJ databases">
        <title>30 novel species of actinomycetes from the DSMZ collection.</title>
        <authorList>
            <person name="Nouioui I."/>
        </authorList>
    </citation>
    <scope>NUCLEOTIDE SEQUENCE [LARGE SCALE GENOMIC DNA]</scope>
    <source>
        <strain evidence="2">DSM 41699</strain>
    </source>
</reference>
<keyword evidence="2" id="KW-1185">Reference proteome</keyword>
<organism evidence="1 2">
    <name type="scientific">Streptomyces gibsoniae</name>
    <dbReference type="NCBI Taxonomy" id="3075529"/>
    <lineage>
        <taxon>Bacteria</taxon>
        <taxon>Bacillati</taxon>
        <taxon>Actinomycetota</taxon>
        <taxon>Actinomycetes</taxon>
        <taxon>Kitasatosporales</taxon>
        <taxon>Streptomycetaceae</taxon>
        <taxon>Streptomyces</taxon>
    </lineage>
</organism>
<evidence type="ECO:0000313" key="2">
    <source>
        <dbReference type="Proteomes" id="UP001183809"/>
    </source>
</evidence>
<evidence type="ECO:0000313" key="1">
    <source>
        <dbReference type="EMBL" id="MDT0468165.1"/>
    </source>
</evidence>
<proteinExistence type="predicted"/>
<dbReference type="Proteomes" id="UP001183809">
    <property type="component" value="Unassembled WGS sequence"/>
</dbReference>
<accession>A0ABU2U4U7</accession>
<gene>
    <name evidence="1" type="ORF">RM764_35135</name>
</gene>
<dbReference type="EMBL" id="JAVREY010000068">
    <property type="protein sequence ID" value="MDT0468165.1"/>
    <property type="molecule type" value="Genomic_DNA"/>
</dbReference>
<name>A0ABU2U4U7_9ACTN</name>
<protein>
    <submittedName>
        <fullName evidence="1">Uncharacterized protein</fullName>
    </submittedName>
</protein>